<dbReference type="AlphaFoldDB" id="A0A0S4LA23"/>
<name>A0A0S4LA23_9BACT</name>
<reference evidence="1 2" key="1">
    <citation type="submission" date="2015-10" db="EMBL/GenBank/DDBJ databases">
        <authorList>
            <person name="Gilbert D.G."/>
        </authorList>
    </citation>
    <scope>NUCLEOTIDE SEQUENCE [LARGE SCALE GENOMIC DNA]</scope>
    <source>
        <strain evidence="1">COMA1</strain>
    </source>
</reference>
<evidence type="ECO:0000313" key="1">
    <source>
        <dbReference type="EMBL" id="CUS34551.1"/>
    </source>
</evidence>
<sequence length="58" mass="6092">MSQGYAVAGAELSELAVPPLFSGIKERGRFLTLHGLRLAQQQGRSGNLPSLEAPKATA</sequence>
<dbReference type="Proteomes" id="UP000199032">
    <property type="component" value="Unassembled WGS sequence"/>
</dbReference>
<dbReference type="EMBL" id="CZQA01000001">
    <property type="protein sequence ID" value="CUS34551.1"/>
    <property type="molecule type" value="Genomic_DNA"/>
</dbReference>
<protein>
    <submittedName>
        <fullName evidence="1">Uncharacterized protein</fullName>
    </submittedName>
</protein>
<accession>A0A0S4LA23</accession>
<keyword evidence="2" id="KW-1185">Reference proteome</keyword>
<proteinExistence type="predicted"/>
<evidence type="ECO:0000313" key="2">
    <source>
        <dbReference type="Proteomes" id="UP000199032"/>
    </source>
</evidence>
<gene>
    <name evidence="1" type="ORF">COMA1_11761</name>
</gene>
<organism evidence="1 2">
    <name type="scientific">Candidatus Nitrospira nitrosa</name>
    <dbReference type="NCBI Taxonomy" id="1742972"/>
    <lineage>
        <taxon>Bacteria</taxon>
        <taxon>Pseudomonadati</taxon>
        <taxon>Nitrospirota</taxon>
        <taxon>Nitrospiria</taxon>
        <taxon>Nitrospirales</taxon>
        <taxon>Nitrospiraceae</taxon>
        <taxon>Nitrospira</taxon>
    </lineage>
</organism>
<dbReference type="STRING" id="1742972.COMA1_11761"/>